<organism evidence="2 3">
    <name type="scientific">Endozoicomonas elysicola</name>
    <dbReference type="NCBI Taxonomy" id="305900"/>
    <lineage>
        <taxon>Bacteria</taxon>
        <taxon>Pseudomonadati</taxon>
        <taxon>Pseudomonadota</taxon>
        <taxon>Gammaproteobacteria</taxon>
        <taxon>Oceanospirillales</taxon>
        <taxon>Endozoicomonadaceae</taxon>
        <taxon>Endozoicomonas</taxon>
    </lineage>
</organism>
<evidence type="ECO:0000256" key="1">
    <source>
        <dbReference type="SAM" id="Phobius"/>
    </source>
</evidence>
<dbReference type="eggNOG" id="COG2738">
    <property type="taxonomic scope" value="Bacteria"/>
</dbReference>
<evidence type="ECO:0000313" key="2">
    <source>
        <dbReference type="EMBL" id="KEI70565.1"/>
    </source>
</evidence>
<dbReference type="RefSeq" id="WP_020580845.1">
    <property type="nucleotide sequence ID" value="NZ_JOJP01000001.1"/>
</dbReference>
<keyword evidence="1" id="KW-1133">Transmembrane helix</keyword>
<dbReference type="InterPro" id="IPR007395">
    <property type="entry name" value="Zn_peptidase_2"/>
</dbReference>
<dbReference type="PANTHER" id="PTHR36434">
    <property type="entry name" value="MEMBRANE PROTEASE YUGP-RELATED"/>
    <property type="match status" value="1"/>
</dbReference>
<sequence length="227" mass="25482">MPLILLLLAILVLVFGPQFWVRQTLRKYGRDRPDLQGTGGELAQHLVERFQLDGVSVREGREGEDYYDPENRVVSLSSSHYQGKTVAAVAVATHEVSHALQHQEEHPGFMRRQKRIKMAMMIERFSVMALMVTPFIFLLTRLPQSTLITLLLGASGMIASLWVQLMNLPVEMDASFNKALPILEEGYLSRDDIPGARKVLKAAAMTYVAAALASLLNIGRWIAILRR</sequence>
<dbReference type="AlphaFoldDB" id="A0A081K8T9"/>
<comment type="caution">
    <text evidence="2">The sequence shown here is derived from an EMBL/GenBank/DDBJ whole genome shotgun (WGS) entry which is preliminary data.</text>
</comment>
<dbReference type="Proteomes" id="UP000027997">
    <property type="component" value="Unassembled WGS sequence"/>
</dbReference>
<feature type="transmembrane region" description="Helical" evidence="1">
    <location>
        <begin position="146"/>
        <end position="165"/>
    </location>
</feature>
<keyword evidence="1" id="KW-0812">Transmembrane</keyword>
<keyword evidence="3" id="KW-1185">Reference proteome</keyword>
<feature type="transmembrane region" description="Helical" evidence="1">
    <location>
        <begin position="118"/>
        <end position="139"/>
    </location>
</feature>
<dbReference type="EMBL" id="JOJP01000001">
    <property type="protein sequence ID" value="KEI70565.1"/>
    <property type="molecule type" value="Genomic_DNA"/>
</dbReference>
<proteinExistence type="predicted"/>
<protein>
    <submittedName>
        <fullName evidence="2">Peptidase</fullName>
    </submittedName>
</protein>
<dbReference type="STRING" id="305900.GV64_07280"/>
<reference evidence="2 3" key="1">
    <citation type="submission" date="2014-06" db="EMBL/GenBank/DDBJ databases">
        <title>Whole Genome Sequences of Three Symbiotic Endozoicomonas Bacteria.</title>
        <authorList>
            <person name="Neave M.J."/>
            <person name="Apprill A."/>
            <person name="Voolstra C.R."/>
        </authorList>
    </citation>
    <scope>NUCLEOTIDE SEQUENCE [LARGE SCALE GENOMIC DNA]</scope>
    <source>
        <strain evidence="2 3">DSM 22380</strain>
    </source>
</reference>
<name>A0A081K8T9_9GAMM</name>
<accession>A0A081K8T9</accession>
<feature type="transmembrane region" description="Helical" evidence="1">
    <location>
        <begin position="204"/>
        <end position="223"/>
    </location>
</feature>
<gene>
    <name evidence="2" type="ORF">GV64_07280</name>
</gene>
<keyword evidence="1" id="KW-0472">Membrane</keyword>
<evidence type="ECO:0000313" key="3">
    <source>
        <dbReference type="Proteomes" id="UP000027997"/>
    </source>
</evidence>
<dbReference type="Pfam" id="PF04298">
    <property type="entry name" value="Zn_peptidase_2"/>
    <property type="match status" value="1"/>
</dbReference>
<dbReference type="PANTHER" id="PTHR36434:SF1">
    <property type="entry name" value="MEMBRANE PROTEASE YUGP-RELATED"/>
    <property type="match status" value="1"/>
</dbReference>